<organism evidence="5 6">
    <name type="scientific">Bonamia ostreae</name>
    <dbReference type="NCBI Taxonomy" id="126728"/>
    <lineage>
        <taxon>Eukaryota</taxon>
        <taxon>Sar</taxon>
        <taxon>Rhizaria</taxon>
        <taxon>Endomyxa</taxon>
        <taxon>Ascetosporea</taxon>
        <taxon>Haplosporida</taxon>
        <taxon>Bonamia</taxon>
    </lineage>
</organism>
<evidence type="ECO:0000313" key="6">
    <source>
        <dbReference type="Proteomes" id="UP001439008"/>
    </source>
</evidence>
<dbReference type="Proteomes" id="UP001439008">
    <property type="component" value="Unassembled WGS sequence"/>
</dbReference>
<dbReference type="CDD" id="cd00337">
    <property type="entry name" value="Ribosomal_uL14"/>
    <property type="match status" value="1"/>
</dbReference>
<comment type="caution">
    <text evidence="5">The sequence shown here is derived from an EMBL/GenBank/DDBJ whole genome shotgun (WGS) entry which is preliminary data.</text>
</comment>
<evidence type="ECO:0000256" key="4">
    <source>
        <dbReference type="RuleBase" id="RU003949"/>
    </source>
</evidence>
<dbReference type="PANTHER" id="PTHR11761:SF8">
    <property type="entry name" value="LARGE RIBOSOMAL SUBUNIT PROTEIN UL14"/>
    <property type="match status" value="1"/>
</dbReference>
<dbReference type="HAMAP" id="MF_01367">
    <property type="entry name" value="Ribosomal_uL14"/>
    <property type="match status" value="1"/>
</dbReference>
<dbReference type="InterPro" id="IPR000218">
    <property type="entry name" value="Ribosomal_uL14"/>
</dbReference>
<dbReference type="SMART" id="SM01374">
    <property type="entry name" value="Ribosomal_L14"/>
    <property type="match status" value="1"/>
</dbReference>
<comment type="similarity">
    <text evidence="1 4">Belongs to the universal ribosomal protein uL14 family.</text>
</comment>
<evidence type="ECO:0000256" key="2">
    <source>
        <dbReference type="ARBA" id="ARBA00022980"/>
    </source>
</evidence>
<keyword evidence="2 4" id="KW-0689">Ribosomal protein</keyword>
<dbReference type="InterPro" id="IPR036853">
    <property type="entry name" value="Ribosomal_uL14_sf"/>
</dbReference>
<dbReference type="GO" id="GO:0005840">
    <property type="term" value="C:ribosome"/>
    <property type="evidence" value="ECO:0007669"/>
    <property type="project" value="UniProtKB-KW"/>
</dbReference>
<evidence type="ECO:0000256" key="1">
    <source>
        <dbReference type="ARBA" id="ARBA00010745"/>
    </source>
</evidence>
<dbReference type="PANTHER" id="PTHR11761">
    <property type="entry name" value="50S/60S RIBOSOMAL PROTEIN L14/L23"/>
    <property type="match status" value="1"/>
</dbReference>
<keyword evidence="3 4" id="KW-0687">Ribonucleoprotein</keyword>
<sequence length="140" mass="14875">MSKRAKKGAQGNKLKTSNGLPVGALINCADNSGAKNLCIIGVLGRSGRMNRLNSASVGDLVVCTVKKGVPKLRKKVFRAVVTRQRKMFRRENGGFVCFEDNAGVLLNTEKTMLGSVINGPVAKEAADLWPKIASAASSIM</sequence>
<reference evidence="5 6" key="1">
    <citation type="journal article" date="2024" name="BMC Biol.">
        <title>Comparative genomics of Ascetosporea gives new insight into the evolutionary basis for animal parasitism in Rhizaria.</title>
        <authorList>
            <person name="Hiltunen Thoren M."/>
            <person name="Onut-Brannstrom I."/>
            <person name="Alfjorden A."/>
            <person name="Peckova H."/>
            <person name="Swords F."/>
            <person name="Hooper C."/>
            <person name="Holzer A.S."/>
            <person name="Bass D."/>
            <person name="Burki F."/>
        </authorList>
    </citation>
    <scope>NUCLEOTIDE SEQUENCE [LARGE SCALE GENOMIC DNA]</scope>
    <source>
        <strain evidence="5">20-A016</strain>
    </source>
</reference>
<gene>
    <name evidence="5" type="primary">RPL23</name>
    <name evidence="5" type="ORF">MHBO_001219</name>
</gene>
<evidence type="ECO:0000313" key="5">
    <source>
        <dbReference type="EMBL" id="MES1919374.1"/>
    </source>
</evidence>
<name>A0ABV2AIQ3_9EUKA</name>
<protein>
    <submittedName>
        <fullName evidence="5">60S ribosomal protein L23</fullName>
    </submittedName>
</protein>
<dbReference type="SUPFAM" id="SSF50193">
    <property type="entry name" value="Ribosomal protein L14"/>
    <property type="match status" value="1"/>
</dbReference>
<dbReference type="Pfam" id="PF00238">
    <property type="entry name" value="Ribosomal_L14"/>
    <property type="match status" value="1"/>
</dbReference>
<evidence type="ECO:0000256" key="3">
    <source>
        <dbReference type="ARBA" id="ARBA00023274"/>
    </source>
</evidence>
<accession>A0ABV2AIQ3</accession>
<dbReference type="EMBL" id="JBDODL010000270">
    <property type="protein sequence ID" value="MES1919374.1"/>
    <property type="molecule type" value="Genomic_DNA"/>
</dbReference>
<keyword evidence="6" id="KW-1185">Reference proteome</keyword>
<dbReference type="Gene3D" id="2.40.150.20">
    <property type="entry name" value="Ribosomal protein L14"/>
    <property type="match status" value="1"/>
</dbReference>
<proteinExistence type="inferred from homology"/>